<name>A0A9N7V363_PLEPL</name>
<comment type="caution">
    <text evidence="18">The sequence shown here is derived from an EMBL/GenBank/DDBJ whole genome shotgun (WGS) entry which is preliminary data.</text>
</comment>
<dbReference type="GO" id="GO:0008081">
    <property type="term" value="F:phosphoric diester hydrolase activity"/>
    <property type="evidence" value="ECO:0007669"/>
    <property type="project" value="InterPro"/>
</dbReference>
<dbReference type="PANTHER" id="PTHR42758:SF3">
    <property type="entry name" value="LYSOPHOSPHOLIPASE D GDPD3"/>
    <property type="match status" value="1"/>
</dbReference>
<dbReference type="PANTHER" id="PTHR42758">
    <property type="entry name" value="PHOSPHATIDYLGLYCEROL PHOSPHOLIPASE C"/>
    <property type="match status" value="1"/>
</dbReference>
<dbReference type="GO" id="GO:0046872">
    <property type="term" value="F:metal ion binding"/>
    <property type="evidence" value="ECO:0007669"/>
    <property type="project" value="UniProtKB-KW"/>
</dbReference>
<evidence type="ECO:0000256" key="12">
    <source>
        <dbReference type="ARBA" id="ARBA00047538"/>
    </source>
</evidence>
<dbReference type="CDD" id="cd08612">
    <property type="entry name" value="GDPD_GDE4"/>
    <property type="match status" value="1"/>
</dbReference>
<sequence length="455" mass="52360">MSGFLYFVLPALGGYTLTSLYLLKNPHILHRKKRTAFYCTHISHRGGCGERIESTMEAFTHAVEQGTQMLELDCHLTRDGHVVVSHDENLLRQTGHDVTISSLNLQDLPLYKERLEVTFYAGHYSSGEDRKFSLLEDVFKKFPEKPVSVEIKENNKQLIEKVSDLVRHYNREEITVWASVNSRIMKECQRTNSSMPYSFSLIRGLQLLLLFYSGLLPFVPLGESLLQFYLPRIFNRTFIPEKRILRNRLVVFLIEKVTMRRSLFKHLAARGIQVHLFVCNKDEDIKAAFDVGATGVMSDYPAVLSRYLCRHRTAWFRAVSDSNPLWSPREASVVSDMVKLTKAKTFQAYLDSCHRRYSCVHCRAHLANHDDLISKSFQGSQGRAYLFNSVVNVGCGPAEERLLLTGLHAVADIYCENCHTTLGWKYEQAFELSQKYKEGKYIIELSHMIKDNGWD</sequence>
<dbReference type="InterPro" id="IPR004910">
    <property type="entry name" value="Yippee/Mis18/Cereblon"/>
</dbReference>
<evidence type="ECO:0000256" key="14">
    <source>
        <dbReference type="ARBA" id="ARBA00048947"/>
    </source>
</evidence>
<feature type="transmembrane region" description="Helical" evidence="15">
    <location>
        <begin position="207"/>
        <end position="230"/>
    </location>
</feature>
<organism evidence="18 19">
    <name type="scientific">Pleuronectes platessa</name>
    <name type="common">European plaice</name>
    <dbReference type="NCBI Taxonomy" id="8262"/>
    <lineage>
        <taxon>Eukaryota</taxon>
        <taxon>Metazoa</taxon>
        <taxon>Chordata</taxon>
        <taxon>Craniata</taxon>
        <taxon>Vertebrata</taxon>
        <taxon>Euteleostomi</taxon>
        <taxon>Actinopterygii</taxon>
        <taxon>Neopterygii</taxon>
        <taxon>Teleostei</taxon>
        <taxon>Neoteleostei</taxon>
        <taxon>Acanthomorphata</taxon>
        <taxon>Carangaria</taxon>
        <taxon>Pleuronectiformes</taxon>
        <taxon>Pleuronectoidei</taxon>
        <taxon>Pleuronectidae</taxon>
        <taxon>Pleuronectes</taxon>
    </lineage>
</organism>
<evidence type="ECO:0000313" key="18">
    <source>
        <dbReference type="EMBL" id="CAB1444664.1"/>
    </source>
</evidence>
<evidence type="ECO:0000256" key="2">
    <source>
        <dbReference type="ARBA" id="ARBA00007277"/>
    </source>
</evidence>
<evidence type="ECO:0000256" key="10">
    <source>
        <dbReference type="ARBA" id="ARBA00036083"/>
    </source>
</evidence>
<keyword evidence="5" id="KW-0378">Hydrolase</keyword>
<comment type="catalytic activity">
    <reaction evidence="11">
        <text>N-(5Z,8Z,11Z,14Z-eicosatetraenoyl)-1-(9Z-octadecenoyl)-sn-glycero-3-phosphoethanolamine + H2O = N-(5Z,8Z,11Z,14Z-eicosatetraenoyl)-ethanolamine + 1-(9Z-octadecenoyl)-sn-glycero-3-phosphate + H(+)</text>
        <dbReference type="Rhea" id="RHEA:45544"/>
        <dbReference type="ChEBI" id="CHEBI:2700"/>
        <dbReference type="ChEBI" id="CHEBI:15377"/>
        <dbReference type="ChEBI" id="CHEBI:15378"/>
        <dbReference type="ChEBI" id="CHEBI:74544"/>
        <dbReference type="ChEBI" id="CHEBI:85223"/>
    </reaction>
    <physiologicalReaction direction="left-to-right" evidence="11">
        <dbReference type="Rhea" id="RHEA:45545"/>
    </physiologicalReaction>
</comment>
<dbReference type="InterPro" id="IPR052271">
    <property type="entry name" value="GDPD-Related"/>
</dbReference>
<proteinExistence type="inferred from homology"/>
<dbReference type="InterPro" id="IPR017946">
    <property type="entry name" value="PLC-like_Pdiesterase_TIM-brl"/>
</dbReference>
<keyword evidence="19" id="KW-1185">Reference proteome</keyword>
<evidence type="ECO:0000256" key="4">
    <source>
        <dbReference type="ARBA" id="ARBA00022723"/>
    </source>
</evidence>
<comment type="catalytic activity">
    <reaction evidence="13">
        <text>1-O-(1Z-octadecenyl)-sn-glycero-3-phospho-N-hexadecanoyl-ethanolamine + H2O = 1-O-(1Z-octadecenyl)-sn-glycero-3-phosphate + N-hexadecanoylethanolamine + H(+)</text>
        <dbReference type="Rhea" id="RHEA:53184"/>
        <dbReference type="ChEBI" id="CHEBI:15377"/>
        <dbReference type="ChEBI" id="CHEBI:15378"/>
        <dbReference type="ChEBI" id="CHEBI:71464"/>
        <dbReference type="ChEBI" id="CHEBI:137009"/>
        <dbReference type="ChEBI" id="CHEBI:137017"/>
    </reaction>
    <physiologicalReaction direction="left-to-right" evidence="13">
        <dbReference type="Rhea" id="RHEA:53185"/>
    </physiologicalReaction>
</comment>
<comment type="catalytic activity">
    <reaction evidence="12">
        <text>N-hexadecanoyl-1-(9Z-octadecenoyl)-sn-glycero-3-phosphoethanolamine + H2O = N-hexadecanoylethanolamine + 1-(9Z-octadecenoyl)-sn-glycero-3-phosphate + H(+)</text>
        <dbReference type="Rhea" id="RHEA:53168"/>
        <dbReference type="ChEBI" id="CHEBI:15377"/>
        <dbReference type="ChEBI" id="CHEBI:15378"/>
        <dbReference type="ChEBI" id="CHEBI:71464"/>
        <dbReference type="ChEBI" id="CHEBI:74544"/>
        <dbReference type="ChEBI" id="CHEBI:85217"/>
    </reaction>
    <physiologicalReaction direction="left-to-right" evidence="12">
        <dbReference type="Rhea" id="RHEA:53169"/>
    </physiologicalReaction>
</comment>
<dbReference type="Pfam" id="PF03009">
    <property type="entry name" value="GDPD"/>
    <property type="match status" value="1"/>
</dbReference>
<evidence type="ECO:0000256" key="7">
    <source>
        <dbReference type="ARBA" id="ARBA00022989"/>
    </source>
</evidence>
<evidence type="ECO:0008006" key="20">
    <source>
        <dbReference type="Google" id="ProtNLM"/>
    </source>
</evidence>
<keyword evidence="9 15" id="KW-0472">Membrane</keyword>
<comment type="catalytic activity">
    <reaction evidence="10">
        <text>1-O-hexadecyl-sn-glycero-3-phosphocholine + H2O = 1-O-hexadecyl-sn-glycero-3-phosphate + choline + H(+)</text>
        <dbReference type="Rhea" id="RHEA:41143"/>
        <dbReference type="ChEBI" id="CHEBI:15354"/>
        <dbReference type="ChEBI" id="CHEBI:15377"/>
        <dbReference type="ChEBI" id="CHEBI:15378"/>
        <dbReference type="ChEBI" id="CHEBI:64496"/>
        <dbReference type="ChEBI" id="CHEBI:77580"/>
    </reaction>
    <physiologicalReaction direction="left-to-right" evidence="10">
        <dbReference type="Rhea" id="RHEA:41144"/>
    </physiologicalReaction>
</comment>
<evidence type="ECO:0000259" key="16">
    <source>
        <dbReference type="PROSITE" id="PS51704"/>
    </source>
</evidence>
<keyword evidence="7 15" id="KW-1133">Transmembrane helix</keyword>
<evidence type="ECO:0000256" key="9">
    <source>
        <dbReference type="ARBA" id="ARBA00023136"/>
    </source>
</evidence>
<evidence type="ECO:0000256" key="5">
    <source>
        <dbReference type="ARBA" id="ARBA00022801"/>
    </source>
</evidence>
<accession>A0A9N7V363</accession>
<evidence type="ECO:0000256" key="11">
    <source>
        <dbReference type="ARBA" id="ARBA00047392"/>
    </source>
</evidence>
<dbReference type="GO" id="GO:0046475">
    <property type="term" value="P:glycerophospholipid catabolic process"/>
    <property type="evidence" value="ECO:0007669"/>
    <property type="project" value="TreeGrafter"/>
</dbReference>
<comment type="subcellular location">
    <subcellularLocation>
        <location evidence="1">Membrane</location>
    </subcellularLocation>
</comment>
<dbReference type="PROSITE" id="PS51704">
    <property type="entry name" value="GP_PDE"/>
    <property type="match status" value="1"/>
</dbReference>
<dbReference type="GO" id="GO:0004622">
    <property type="term" value="F:phosphatidylcholine lysophospholipase activity"/>
    <property type="evidence" value="ECO:0007669"/>
    <property type="project" value="TreeGrafter"/>
</dbReference>
<comment type="similarity">
    <text evidence="2">Belongs to the glycerophosphoryl diester phosphodiesterase family.</text>
</comment>
<keyword evidence="6" id="KW-0862">Zinc</keyword>
<dbReference type="InterPro" id="IPR030395">
    <property type="entry name" value="GP_PDE_dom"/>
</dbReference>
<keyword evidence="3 15" id="KW-0812">Transmembrane</keyword>
<dbReference type="PROSITE" id="PS51792">
    <property type="entry name" value="YIPPEE"/>
    <property type="match status" value="1"/>
</dbReference>
<keyword evidence="4" id="KW-0479">Metal-binding</keyword>
<feature type="domain" description="Yippee" evidence="17">
    <location>
        <begin position="355"/>
        <end position="452"/>
    </location>
</feature>
<gene>
    <name evidence="18" type="ORF">PLEPLA_LOCUS32382</name>
</gene>
<protein>
    <recommendedName>
        <fullName evidence="20">GP-PDE domain-containing protein</fullName>
    </recommendedName>
</protein>
<evidence type="ECO:0000256" key="15">
    <source>
        <dbReference type="SAM" id="Phobius"/>
    </source>
</evidence>
<feature type="transmembrane region" description="Helical" evidence="15">
    <location>
        <begin position="6"/>
        <end position="23"/>
    </location>
</feature>
<evidence type="ECO:0000256" key="8">
    <source>
        <dbReference type="ARBA" id="ARBA00023098"/>
    </source>
</evidence>
<evidence type="ECO:0000313" key="19">
    <source>
        <dbReference type="Proteomes" id="UP001153269"/>
    </source>
</evidence>
<reference evidence="18" key="1">
    <citation type="submission" date="2020-03" db="EMBL/GenBank/DDBJ databases">
        <authorList>
            <person name="Weist P."/>
        </authorList>
    </citation>
    <scope>NUCLEOTIDE SEQUENCE</scope>
</reference>
<dbReference type="Pfam" id="PF03226">
    <property type="entry name" value="Yippee-Mis18"/>
    <property type="match status" value="1"/>
</dbReference>
<dbReference type="Gene3D" id="3.20.20.190">
    <property type="entry name" value="Phosphatidylinositol (PI) phosphodiesterase"/>
    <property type="match status" value="1"/>
</dbReference>
<evidence type="ECO:0000259" key="17">
    <source>
        <dbReference type="PROSITE" id="PS51792"/>
    </source>
</evidence>
<dbReference type="SUPFAM" id="SSF51695">
    <property type="entry name" value="PLC-like phosphodiesterases"/>
    <property type="match status" value="1"/>
</dbReference>
<evidence type="ECO:0000256" key="1">
    <source>
        <dbReference type="ARBA" id="ARBA00004370"/>
    </source>
</evidence>
<dbReference type="Proteomes" id="UP001153269">
    <property type="component" value="Unassembled WGS sequence"/>
</dbReference>
<dbReference type="InterPro" id="IPR034751">
    <property type="entry name" value="Yippee"/>
</dbReference>
<evidence type="ECO:0000256" key="6">
    <source>
        <dbReference type="ARBA" id="ARBA00022833"/>
    </source>
</evidence>
<feature type="domain" description="GP-PDE" evidence="16">
    <location>
        <begin position="39"/>
        <end position="308"/>
    </location>
</feature>
<comment type="catalytic activity">
    <reaction evidence="14">
        <text>N,1-di-(9Z-octadecenoyl)-sn-glycero-3-phosphoethanolamine + H2O = N-(9Z-octadecenoyl) ethanolamine + 1-(9Z-octadecenoyl)-sn-glycero-3-phosphate + H(+)</text>
        <dbReference type="Rhea" id="RHEA:56460"/>
        <dbReference type="ChEBI" id="CHEBI:15377"/>
        <dbReference type="ChEBI" id="CHEBI:15378"/>
        <dbReference type="ChEBI" id="CHEBI:71466"/>
        <dbReference type="ChEBI" id="CHEBI:74544"/>
        <dbReference type="ChEBI" id="CHEBI:85222"/>
    </reaction>
    <physiologicalReaction direction="left-to-right" evidence="14">
        <dbReference type="Rhea" id="RHEA:56461"/>
    </physiologicalReaction>
</comment>
<dbReference type="PROSITE" id="PS50007">
    <property type="entry name" value="PIPLC_X_DOMAIN"/>
    <property type="match status" value="1"/>
</dbReference>
<evidence type="ECO:0000256" key="13">
    <source>
        <dbReference type="ARBA" id="ARBA00048580"/>
    </source>
</evidence>
<keyword evidence="8" id="KW-0443">Lipid metabolism</keyword>
<dbReference type="AlphaFoldDB" id="A0A9N7V363"/>
<dbReference type="GO" id="GO:0005789">
    <property type="term" value="C:endoplasmic reticulum membrane"/>
    <property type="evidence" value="ECO:0007669"/>
    <property type="project" value="TreeGrafter"/>
</dbReference>
<evidence type="ECO:0000256" key="3">
    <source>
        <dbReference type="ARBA" id="ARBA00022692"/>
    </source>
</evidence>
<dbReference type="EMBL" id="CADEAL010003424">
    <property type="protein sequence ID" value="CAB1444664.1"/>
    <property type="molecule type" value="Genomic_DNA"/>
</dbReference>